<feature type="compositionally biased region" description="Acidic residues" evidence="1">
    <location>
        <begin position="235"/>
        <end position="273"/>
    </location>
</feature>
<gene>
    <name evidence="2" type="ORF">L914_01308</name>
</gene>
<dbReference type="VEuPathDB" id="FungiDB:PPTG_20865"/>
<evidence type="ECO:0000256" key="1">
    <source>
        <dbReference type="SAM" id="MobiDB-lite"/>
    </source>
</evidence>
<name>W2P5G0_PHYNI</name>
<feature type="compositionally biased region" description="Basic residues" evidence="1">
    <location>
        <begin position="195"/>
        <end position="213"/>
    </location>
</feature>
<feature type="compositionally biased region" description="Acidic residues" evidence="1">
    <location>
        <begin position="282"/>
        <end position="294"/>
    </location>
</feature>
<feature type="non-terminal residue" evidence="2">
    <location>
        <position position="294"/>
    </location>
</feature>
<evidence type="ECO:0008006" key="3">
    <source>
        <dbReference type="Google" id="ProtNLM"/>
    </source>
</evidence>
<accession>W2P5G0</accession>
<dbReference type="EMBL" id="KI690694">
    <property type="protein sequence ID" value="ETM55468.1"/>
    <property type="molecule type" value="Genomic_DNA"/>
</dbReference>
<sequence length="294" mass="32987">MLTMVYDQASELFVPVHFVLCSSKVEAMYFDILELIYRDTSEKLEPCDVVCAFEMLRIQAIEKQFPIAEVIGCLFHFKQAERRQMKTTYSIPDAEDRVAVEKGVLDVLTVIDPNLVPRHGIRWVNRTIRAKCATAGFTYTHNGLVARTNNPLDRFNRELNRSFPMPHLNIATFVNVIWTISQDYVTKLTNVAQGRRSRGNKTNANKKRGRRRANTSGADGASVETIDIPNPVVCTDEDLASDSDSEDEMQGNDVDSVVESEVADVADSDDDALPDFSFEPSEYCDDDESTANGD</sequence>
<organism evidence="2">
    <name type="scientific">Phytophthora nicotianae</name>
    <name type="common">Potato buckeye rot agent</name>
    <name type="synonym">Phytophthora parasitica</name>
    <dbReference type="NCBI Taxonomy" id="4792"/>
    <lineage>
        <taxon>Eukaryota</taxon>
        <taxon>Sar</taxon>
        <taxon>Stramenopiles</taxon>
        <taxon>Oomycota</taxon>
        <taxon>Peronosporomycetes</taxon>
        <taxon>Peronosporales</taxon>
        <taxon>Peronosporaceae</taxon>
        <taxon>Phytophthora</taxon>
    </lineage>
</organism>
<evidence type="ECO:0000313" key="2">
    <source>
        <dbReference type="EMBL" id="ETM55468.1"/>
    </source>
</evidence>
<proteinExistence type="predicted"/>
<protein>
    <recommendedName>
        <fullName evidence="3">MULE transposase domain-containing protein</fullName>
    </recommendedName>
</protein>
<reference evidence="2" key="1">
    <citation type="submission" date="2013-11" db="EMBL/GenBank/DDBJ databases">
        <title>The Genome Sequence of Phytophthora parasitica IAC_01/95.</title>
        <authorList>
            <consortium name="The Broad Institute Genomics Platform"/>
            <person name="Russ C."/>
            <person name="Tyler B."/>
            <person name="Panabieres F."/>
            <person name="Shan W."/>
            <person name="Tripathy S."/>
            <person name="Grunwald N."/>
            <person name="Machado M."/>
            <person name="Johnson C.S."/>
            <person name="Arredondo F."/>
            <person name="Hong C."/>
            <person name="Coffey M."/>
            <person name="Young S.K."/>
            <person name="Zeng Q."/>
            <person name="Gargeya S."/>
            <person name="Fitzgerald M."/>
            <person name="Abouelleil A."/>
            <person name="Alvarado L."/>
            <person name="Chapman S.B."/>
            <person name="Gainer-Dewar J."/>
            <person name="Goldberg J."/>
            <person name="Griggs A."/>
            <person name="Gujja S."/>
            <person name="Hansen M."/>
            <person name="Howarth C."/>
            <person name="Imamovic A."/>
            <person name="Ireland A."/>
            <person name="Larimer J."/>
            <person name="McCowan C."/>
            <person name="Murphy C."/>
            <person name="Pearson M."/>
            <person name="Poon T.W."/>
            <person name="Priest M."/>
            <person name="Roberts A."/>
            <person name="Saif S."/>
            <person name="Shea T."/>
            <person name="Sykes S."/>
            <person name="Wortman J."/>
            <person name="Nusbaum C."/>
            <person name="Birren B."/>
        </authorList>
    </citation>
    <scope>NUCLEOTIDE SEQUENCE [LARGE SCALE GENOMIC DNA]</scope>
    <source>
        <strain evidence="2">IAC_01/95</strain>
    </source>
</reference>
<dbReference type="Proteomes" id="UP000054532">
    <property type="component" value="Unassembled WGS sequence"/>
</dbReference>
<dbReference type="AlphaFoldDB" id="W2P5G0"/>
<feature type="region of interest" description="Disordered" evidence="1">
    <location>
        <begin position="193"/>
        <end position="294"/>
    </location>
</feature>